<keyword evidence="3" id="KW-1185">Reference proteome</keyword>
<protein>
    <submittedName>
        <fullName evidence="2">Uncharacterized protein</fullName>
    </submittedName>
</protein>
<dbReference type="AlphaFoldDB" id="A0A5N6EAW7"/>
<evidence type="ECO:0000313" key="2">
    <source>
        <dbReference type="EMBL" id="KAB8214736.1"/>
    </source>
</evidence>
<feature type="region of interest" description="Disordered" evidence="1">
    <location>
        <begin position="1"/>
        <end position="89"/>
    </location>
</feature>
<gene>
    <name evidence="2" type="ORF">BDV33DRAFT_182222</name>
</gene>
<accession>A0A5N6EAW7</accession>
<feature type="compositionally biased region" description="Basic and acidic residues" evidence="1">
    <location>
        <begin position="69"/>
        <end position="78"/>
    </location>
</feature>
<sequence>MTRQHENNKTDLPPSPNTSTIIEKPPTKSEVDKVPQNQEHQPVDRLGPTLPFRCDHMTRATKMHSPPRKPPDRVEKVHKYPPPGKHTDT</sequence>
<feature type="compositionally biased region" description="Pro residues" evidence="1">
    <location>
        <begin position="80"/>
        <end position="89"/>
    </location>
</feature>
<organism evidence="2 3">
    <name type="scientific">Aspergillus novoparasiticus</name>
    <dbReference type="NCBI Taxonomy" id="986946"/>
    <lineage>
        <taxon>Eukaryota</taxon>
        <taxon>Fungi</taxon>
        <taxon>Dikarya</taxon>
        <taxon>Ascomycota</taxon>
        <taxon>Pezizomycotina</taxon>
        <taxon>Eurotiomycetes</taxon>
        <taxon>Eurotiomycetidae</taxon>
        <taxon>Eurotiales</taxon>
        <taxon>Aspergillaceae</taxon>
        <taxon>Aspergillus</taxon>
        <taxon>Aspergillus subgen. Circumdati</taxon>
    </lineage>
</organism>
<proteinExistence type="predicted"/>
<evidence type="ECO:0000313" key="3">
    <source>
        <dbReference type="Proteomes" id="UP000326799"/>
    </source>
</evidence>
<name>A0A5N6EAW7_9EURO</name>
<dbReference type="EMBL" id="ML733524">
    <property type="protein sequence ID" value="KAB8214736.1"/>
    <property type="molecule type" value="Genomic_DNA"/>
</dbReference>
<evidence type="ECO:0000256" key="1">
    <source>
        <dbReference type="SAM" id="MobiDB-lite"/>
    </source>
</evidence>
<reference evidence="2 3" key="1">
    <citation type="submission" date="2019-04" db="EMBL/GenBank/DDBJ databases">
        <title>Fungal friends and foes A comparative genomics study of 23 Aspergillus species from section Flavi.</title>
        <authorList>
            <consortium name="DOE Joint Genome Institute"/>
            <person name="Kjaerbolling I."/>
            <person name="Vesth T.C."/>
            <person name="Frisvad J.C."/>
            <person name="Nybo J.L."/>
            <person name="Theobald S."/>
            <person name="Kildgaard S."/>
            <person name="Petersen T.I."/>
            <person name="Kuo A."/>
            <person name="Sato A."/>
            <person name="Lyhne E.K."/>
            <person name="Kogle M.E."/>
            <person name="Wiebenga A."/>
            <person name="Kun R.S."/>
            <person name="Lubbers R.J."/>
            <person name="Makela M.R."/>
            <person name="Barry K."/>
            <person name="Chovatia M."/>
            <person name="Clum A."/>
            <person name="Daum C."/>
            <person name="Haridas S."/>
            <person name="He G."/>
            <person name="LaButti K."/>
            <person name="Lipzen A."/>
            <person name="Mondo S."/>
            <person name="Pangilinan J."/>
            <person name="Riley R."/>
            <person name="Salamov A."/>
            <person name="Simmons B.A."/>
            <person name="Magnuson J.K."/>
            <person name="Henrissat B."/>
            <person name="Mortensen U.H."/>
            <person name="Larsen T.O."/>
            <person name="De vries R.P."/>
            <person name="Grigoriev I.V."/>
            <person name="Machida M."/>
            <person name="Baker S.E."/>
            <person name="Andersen M.R."/>
        </authorList>
    </citation>
    <scope>NUCLEOTIDE SEQUENCE [LARGE SCALE GENOMIC DNA]</scope>
    <source>
        <strain evidence="2 3">CBS 126849</strain>
    </source>
</reference>
<dbReference type="Proteomes" id="UP000326799">
    <property type="component" value="Unassembled WGS sequence"/>
</dbReference>